<dbReference type="SUPFAM" id="SSF52343">
    <property type="entry name" value="Ferredoxin reductase-like, C-terminal NADP-linked domain"/>
    <property type="match status" value="1"/>
</dbReference>
<dbReference type="PANTHER" id="PTHR19370">
    <property type="entry name" value="NADH-CYTOCHROME B5 REDUCTASE"/>
    <property type="match status" value="1"/>
</dbReference>
<dbReference type="EC" id="1.6.2.2" evidence="12"/>
<evidence type="ECO:0000256" key="8">
    <source>
        <dbReference type="ARBA" id="ARBA00023002"/>
    </source>
</evidence>
<dbReference type="InterPro" id="IPR001433">
    <property type="entry name" value="OxRdtase_FAD/NAD-bd"/>
</dbReference>
<evidence type="ECO:0000313" key="15">
    <source>
        <dbReference type="EMBL" id="PAV20978.1"/>
    </source>
</evidence>
<name>A0A286UN14_9AGAM</name>
<keyword evidence="9 12" id="KW-0520">NAD</keyword>
<comment type="catalytic activity">
    <reaction evidence="10">
        <text>2 Fe(3+)-[Dph3] + NADH = 2 Fe(2+)-[Dph3] + NAD(+) + H(+)</text>
        <dbReference type="Rhea" id="RHEA:71231"/>
        <dbReference type="Rhea" id="RHEA-COMP:18002"/>
        <dbReference type="Rhea" id="RHEA-COMP:18003"/>
        <dbReference type="ChEBI" id="CHEBI:15378"/>
        <dbReference type="ChEBI" id="CHEBI:29033"/>
        <dbReference type="ChEBI" id="CHEBI:29034"/>
        <dbReference type="ChEBI" id="CHEBI:57540"/>
        <dbReference type="ChEBI" id="CHEBI:57945"/>
        <dbReference type="ChEBI" id="CHEBI:83228"/>
    </reaction>
    <physiologicalReaction direction="left-to-right" evidence="10">
        <dbReference type="Rhea" id="RHEA:71232"/>
    </physiologicalReaction>
</comment>
<keyword evidence="13" id="KW-0812">Transmembrane</keyword>
<evidence type="ECO:0000259" key="14">
    <source>
        <dbReference type="PROSITE" id="PS51384"/>
    </source>
</evidence>
<evidence type="ECO:0000256" key="9">
    <source>
        <dbReference type="ARBA" id="ARBA00023027"/>
    </source>
</evidence>
<evidence type="ECO:0000256" key="1">
    <source>
        <dbReference type="ARBA" id="ARBA00001974"/>
    </source>
</evidence>
<dbReference type="InterPro" id="IPR008333">
    <property type="entry name" value="Cbr1-like_FAD-bd_dom"/>
</dbReference>
<comment type="pathway">
    <text evidence="3">Protein modification; peptidyl-diphthamide biosynthesis.</text>
</comment>
<comment type="subcellular location">
    <subcellularLocation>
        <location evidence="2">Mitochondrion outer membrane</location>
    </subcellularLocation>
</comment>
<keyword evidence="13" id="KW-1133">Transmembrane helix</keyword>
<evidence type="ECO:0000256" key="4">
    <source>
        <dbReference type="ARBA" id="ARBA00006105"/>
    </source>
</evidence>
<keyword evidence="6" id="KW-0496">Mitochondrion</keyword>
<dbReference type="STRING" id="2282107.A0A286UN14"/>
<feature type="binding site" evidence="11">
    <location>
        <position position="147"/>
    </location>
    <ligand>
        <name>FAD</name>
        <dbReference type="ChEBI" id="CHEBI:57692"/>
    </ligand>
</feature>
<evidence type="ECO:0000256" key="3">
    <source>
        <dbReference type="ARBA" id="ARBA00005156"/>
    </source>
</evidence>
<dbReference type="PROSITE" id="PS51384">
    <property type="entry name" value="FAD_FR"/>
    <property type="match status" value="1"/>
</dbReference>
<dbReference type="CDD" id="cd06183">
    <property type="entry name" value="cyt_b5_reduct_like"/>
    <property type="match status" value="1"/>
</dbReference>
<dbReference type="InterPro" id="IPR001834">
    <property type="entry name" value="CBR-like"/>
</dbReference>
<sequence length="351" mass="39487">MDIASLRLNHRPFLNLVMTFFSFKTSLRQVQKNVRLPPVQNSRPLSAARDLKKGLSTSKLVYLGVGATSFSFTAAYWLWNKYEISKLESRPLSPSYFSPTTLTSSEQVNPRTKVLRLSLKPEVAKELHSLPPVWSVYVKDSDIQVERPYTPLEGISESGEMVLWIKRYPHGEVGRWLHSKSPGEIIEIRGPEQTFPWNKREWDNVIMISGGTGIAPFYQLLHSYFRKSDPTLKTKFVLLQSYRSPQEFPPSTLLETLSTWQSEGEGRLKVRTFVDNLEGAPAGSGINIGRISKPDIESEIKSVNGKTLILICGPDPMVNAIAGPKGRDNSQGPVGGILKEIQNSSFHVWKF</sequence>
<dbReference type="GO" id="GO:0005741">
    <property type="term" value="C:mitochondrial outer membrane"/>
    <property type="evidence" value="ECO:0007669"/>
    <property type="project" value="UniProtKB-SubCell"/>
</dbReference>
<dbReference type="Pfam" id="PF00970">
    <property type="entry name" value="FAD_binding_6"/>
    <property type="match status" value="1"/>
</dbReference>
<dbReference type="PRINTS" id="PR00406">
    <property type="entry name" value="CYTB5RDTASE"/>
</dbReference>
<dbReference type="FunCoup" id="A0A286UN14">
    <property type="interactions" value="19"/>
</dbReference>
<evidence type="ECO:0000256" key="6">
    <source>
        <dbReference type="ARBA" id="ARBA00022787"/>
    </source>
</evidence>
<dbReference type="InterPro" id="IPR017938">
    <property type="entry name" value="Riboflavin_synthase-like_b-brl"/>
</dbReference>
<feature type="domain" description="FAD-binding FR-type" evidence="14">
    <location>
        <begin position="95"/>
        <end position="198"/>
    </location>
</feature>
<reference evidence="15 16" key="1">
    <citation type="journal article" date="2017" name="Mol. Ecol.">
        <title>Comparative and population genomic landscape of Phellinus noxius: A hypervariable fungus causing root rot in trees.</title>
        <authorList>
            <person name="Chung C.L."/>
            <person name="Lee T.J."/>
            <person name="Akiba M."/>
            <person name="Lee H.H."/>
            <person name="Kuo T.H."/>
            <person name="Liu D."/>
            <person name="Ke H.M."/>
            <person name="Yokoi T."/>
            <person name="Roa M.B."/>
            <person name="Lu M.J."/>
            <person name="Chang Y.Y."/>
            <person name="Ann P.J."/>
            <person name="Tsai J.N."/>
            <person name="Chen C.Y."/>
            <person name="Tzean S.S."/>
            <person name="Ota Y."/>
            <person name="Hattori T."/>
            <person name="Sahashi N."/>
            <person name="Liou R.F."/>
            <person name="Kikuchi T."/>
            <person name="Tsai I.J."/>
        </authorList>
    </citation>
    <scope>NUCLEOTIDE SEQUENCE [LARGE SCALE GENOMIC DNA]</scope>
    <source>
        <strain evidence="15 16">FFPRI411160</strain>
    </source>
</reference>
<dbReference type="PRINTS" id="PR00371">
    <property type="entry name" value="FPNCR"/>
</dbReference>
<dbReference type="Proteomes" id="UP000217199">
    <property type="component" value="Unassembled WGS sequence"/>
</dbReference>
<feature type="transmembrane region" description="Helical" evidence="13">
    <location>
        <begin position="60"/>
        <end position="79"/>
    </location>
</feature>
<evidence type="ECO:0000256" key="7">
    <source>
        <dbReference type="ARBA" id="ARBA00022827"/>
    </source>
</evidence>
<comment type="catalytic activity">
    <reaction evidence="12">
        <text>2 Fe(III)-[cytochrome b5] + NADH = 2 Fe(II)-[cytochrome b5] + NAD(+) + H(+)</text>
        <dbReference type="Rhea" id="RHEA:46680"/>
        <dbReference type="Rhea" id="RHEA-COMP:10438"/>
        <dbReference type="Rhea" id="RHEA-COMP:10439"/>
        <dbReference type="ChEBI" id="CHEBI:15378"/>
        <dbReference type="ChEBI" id="CHEBI:29033"/>
        <dbReference type="ChEBI" id="CHEBI:29034"/>
        <dbReference type="ChEBI" id="CHEBI:57540"/>
        <dbReference type="ChEBI" id="CHEBI:57945"/>
        <dbReference type="EC" id="1.6.2.2"/>
    </reaction>
</comment>
<feature type="binding site" evidence="11">
    <location>
        <position position="166"/>
    </location>
    <ligand>
        <name>FAD</name>
        <dbReference type="ChEBI" id="CHEBI:57692"/>
    </ligand>
</feature>
<keyword evidence="16" id="KW-1185">Reference proteome</keyword>
<gene>
    <name evidence="15" type="ORF">PNOK_0360500</name>
</gene>
<feature type="binding site" evidence="11">
    <location>
        <position position="148"/>
    </location>
    <ligand>
        <name>FAD</name>
        <dbReference type="ChEBI" id="CHEBI:57692"/>
    </ligand>
</feature>
<comment type="cofactor">
    <cofactor evidence="1 11 12">
        <name>FAD</name>
        <dbReference type="ChEBI" id="CHEBI:57692"/>
    </cofactor>
</comment>
<dbReference type="InterPro" id="IPR039261">
    <property type="entry name" value="FNR_nucleotide-bd"/>
</dbReference>
<dbReference type="InterPro" id="IPR017927">
    <property type="entry name" value="FAD-bd_FR_type"/>
</dbReference>
<keyword evidence="5 11" id="KW-0285">Flavoprotein</keyword>
<dbReference type="Gene3D" id="3.40.50.80">
    <property type="entry name" value="Nucleotide-binding domain of ferredoxin-NADP reductase (FNR) module"/>
    <property type="match status" value="1"/>
</dbReference>
<keyword evidence="7 11" id="KW-0274">FAD</keyword>
<organism evidence="15 16">
    <name type="scientific">Pyrrhoderma noxium</name>
    <dbReference type="NCBI Taxonomy" id="2282107"/>
    <lineage>
        <taxon>Eukaryota</taxon>
        <taxon>Fungi</taxon>
        <taxon>Dikarya</taxon>
        <taxon>Basidiomycota</taxon>
        <taxon>Agaricomycotina</taxon>
        <taxon>Agaricomycetes</taxon>
        <taxon>Hymenochaetales</taxon>
        <taxon>Hymenochaetaceae</taxon>
        <taxon>Pyrrhoderma</taxon>
    </lineage>
</organism>
<evidence type="ECO:0000256" key="13">
    <source>
        <dbReference type="SAM" id="Phobius"/>
    </source>
</evidence>
<keyword evidence="13" id="KW-0472">Membrane</keyword>
<dbReference type="GO" id="GO:0090524">
    <property type="term" value="F:cytochrome-b5 reductase activity, acting on NADH"/>
    <property type="evidence" value="ECO:0007669"/>
    <property type="project" value="UniProtKB-EC"/>
</dbReference>
<accession>A0A286UN14</accession>
<dbReference type="Pfam" id="PF00175">
    <property type="entry name" value="NAD_binding_1"/>
    <property type="match status" value="1"/>
</dbReference>
<evidence type="ECO:0000256" key="11">
    <source>
        <dbReference type="PIRSR" id="PIRSR601834-1"/>
    </source>
</evidence>
<dbReference type="InParanoid" id="A0A286UN14"/>
<dbReference type="SUPFAM" id="SSF63380">
    <property type="entry name" value="Riboflavin synthase domain-like"/>
    <property type="match status" value="1"/>
</dbReference>
<protein>
    <recommendedName>
        <fullName evidence="12">NADH-cytochrome b5 reductase</fullName>
        <ecNumber evidence="12">1.6.2.2</ecNumber>
    </recommendedName>
</protein>
<proteinExistence type="inferred from homology"/>
<dbReference type="Gene3D" id="2.40.30.10">
    <property type="entry name" value="Translation factors"/>
    <property type="match status" value="1"/>
</dbReference>
<comment type="similarity">
    <text evidence="4 12">Belongs to the flavoprotein pyridine nucleotide cytochrome reductase family.</text>
</comment>
<evidence type="ECO:0000256" key="12">
    <source>
        <dbReference type="RuleBase" id="RU361226"/>
    </source>
</evidence>
<evidence type="ECO:0000256" key="5">
    <source>
        <dbReference type="ARBA" id="ARBA00022630"/>
    </source>
</evidence>
<comment type="caution">
    <text evidence="15">The sequence shown here is derived from an EMBL/GenBank/DDBJ whole genome shotgun (WGS) entry which is preliminary data.</text>
</comment>
<evidence type="ECO:0000256" key="10">
    <source>
        <dbReference type="ARBA" id="ARBA00049138"/>
    </source>
</evidence>
<keyword evidence="8 12" id="KW-0560">Oxidoreductase</keyword>
<keyword evidence="6" id="KW-1000">Mitochondrion outer membrane</keyword>
<dbReference type="OrthoDB" id="432685at2759"/>
<dbReference type="PANTHER" id="PTHR19370:SF184">
    <property type="entry name" value="NADH-CYTOCHROME B5 REDUCTASE-LIKE"/>
    <property type="match status" value="1"/>
</dbReference>
<dbReference type="EMBL" id="NBII01000003">
    <property type="protein sequence ID" value="PAV20978.1"/>
    <property type="molecule type" value="Genomic_DNA"/>
</dbReference>
<dbReference type="InterPro" id="IPR001709">
    <property type="entry name" value="Flavoprot_Pyr_Nucl_cyt_Rdtase"/>
</dbReference>
<evidence type="ECO:0000256" key="2">
    <source>
        <dbReference type="ARBA" id="ARBA00004294"/>
    </source>
</evidence>
<dbReference type="AlphaFoldDB" id="A0A286UN14"/>
<feature type="binding site" evidence="11">
    <location>
        <position position="149"/>
    </location>
    <ligand>
        <name>FAD</name>
        <dbReference type="ChEBI" id="CHEBI:57692"/>
    </ligand>
</feature>
<evidence type="ECO:0000313" key="16">
    <source>
        <dbReference type="Proteomes" id="UP000217199"/>
    </source>
</evidence>
<feature type="binding site" evidence="11">
    <location>
        <position position="173"/>
    </location>
    <ligand>
        <name>FAD</name>
        <dbReference type="ChEBI" id="CHEBI:57692"/>
    </ligand>
</feature>